<dbReference type="AlphaFoldDB" id="A0A4D6KY19"/>
<dbReference type="EMBL" id="CP039345">
    <property type="protein sequence ID" value="QCD79521.1"/>
    <property type="molecule type" value="Genomic_DNA"/>
</dbReference>
<dbReference type="Proteomes" id="UP000501690">
    <property type="component" value="Linkage Group LG1"/>
</dbReference>
<sequence>MGNSKAEVGAEDVGVGIGNSEAEDGGEDVGVGVGNPEVKIGVDDIVEGDDERETDTDVELESWINFDVDSLRDSDEYDWGCGNGWTEGVVDVKINVDYGKEKSIKGLVSVEIGPSEHNHDS</sequence>
<proteinExistence type="predicted"/>
<organism evidence="2 3">
    <name type="scientific">Vigna unguiculata</name>
    <name type="common">Cowpea</name>
    <dbReference type="NCBI Taxonomy" id="3917"/>
    <lineage>
        <taxon>Eukaryota</taxon>
        <taxon>Viridiplantae</taxon>
        <taxon>Streptophyta</taxon>
        <taxon>Embryophyta</taxon>
        <taxon>Tracheophyta</taxon>
        <taxon>Spermatophyta</taxon>
        <taxon>Magnoliopsida</taxon>
        <taxon>eudicotyledons</taxon>
        <taxon>Gunneridae</taxon>
        <taxon>Pentapetalae</taxon>
        <taxon>rosids</taxon>
        <taxon>fabids</taxon>
        <taxon>Fabales</taxon>
        <taxon>Fabaceae</taxon>
        <taxon>Papilionoideae</taxon>
        <taxon>50 kb inversion clade</taxon>
        <taxon>NPAAA clade</taxon>
        <taxon>indigoferoid/millettioid clade</taxon>
        <taxon>Phaseoleae</taxon>
        <taxon>Vigna</taxon>
    </lineage>
</organism>
<feature type="compositionally biased region" description="Acidic residues" evidence="1">
    <location>
        <begin position="44"/>
        <end position="56"/>
    </location>
</feature>
<feature type="region of interest" description="Disordered" evidence="1">
    <location>
        <begin position="1"/>
        <end position="56"/>
    </location>
</feature>
<evidence type="ECO:0000313" key="2">
    <source>
        <dbReference type="EMBL" id="QCD79521.1"/>
    </source>
</evidence>
<name>A0A4D6KY19_VIGUN</name>
<evidence type="ECO:0000256" key="1">
    <source>
        <dbReference type="SAM" id="MobiDB-lite"/>
    </source>
</evidence>
<gene>
    <name evidence="2" type="ORF">DEO72_LG1g3163</name>
</gene>
<keyword evidence="3" id="KW-1185">Reference proteome</keyword>
<evidence type="ECO:0000313" key="3">
    <source>
        <dbReference type="Proteomes" id="UP000501690"/>
    </source>
</evidence>
<protein>
    <submittedName>
        <fullName evidence="2">Uncharacterized protein</fullName>
    </submittedName>
</protein>
<reference evidence="2 3" key="1">
    <citation type="submission" date="2019-04" db="EMBL/GenBank/DDBJ databases">
        <title>An improved genome assembly and genetic linkage map for asparagus bean, Vigna unguiculata ssp. sesquipedialis.</title>
        <authorList>
            <person name="Xia Q."/>
            <person name="Zhang R."/>
            <person name="Dong Y."/>
        </authorList>
    </citation>
    <scope>NUCLEOTIDE SEQUENCE [LARGE SCALE GENOMIC DNA]</scope>
    <source>
        <tissue evidence="2">Leaf</tissue>
    </source>
</reference>
<accession>A0A4D6KY19</accession>